<dbReference type="InterPro" id="IPR048300">
    <property type="entry name" value="TACO1_YebC-like_2nd/3rd_dom"/>
</dbReference>
<feature type="compositionally biased region" description="Low complexity" evidence="1">
    <location>
        <begin position="30"/>
        <end position="39"/>
    </location>
</feature>
<reference evidence="4" key="2">
    <citation type="submission" date="2021-04" db="EMBL/GenBank/DDBJ databases">
        <authorList>
            <person name="Podell S."/>
        </authorList>
    </citation>
    <scope>NUCLEOTIDE SEQUENCE</scope>
    <source>
        <strain evidence="4">Hildebrandi</strain>
    </source>
</reference>
<sequence length="356" mass="40078">MSLLSIGRIQTLAAGRFSRSFATLRFDPKSSPSIVISSSQPNQQRQRTLSHLNRPQPFSYQRRTMAGHNKWSKIRHKKGAKDVKRANIFGKASKSLTAASRDCNGDVTNLRLQAAIAHAKAVQLPKDKLEEAIEKGTTVYRTKKGAGADLENLRFDAMMRISSSSEEKTTDDSDSAQVACIILALSDNRNRTTQQIRHLVTKTGGELLPTDNLNYLFHQVGVILVEQPSIKDEKSTEEFEEELLEAALEAGAINVEELPLHQQEEESENDEASNDEKANESLATFVVTTEERDLWQVVQALQSNGYQISQFQHRYVLQDEEHGGVDLSPDTWKQFEEFIDKLEDLEDVNHVYHNAN</sequence>
<dbReference type="InterPro" id="IPR002876">
    <property type="entry name" value="Transcrip_reg_TACO1-like"/>
</dbReference>
<feature type="compositionally biased region" description="Polar residues" evidence="1">
    <location>
        <begin position="40"/>
        <end position="51"/>
    </location>
</feature>
<dbReference type="PANTHER" id="PTHR12532:SF0">
    <property type="entry name" value="TRANSLATIONAL ACTIVATOR OF CYTOCHROME C OXIDASE 1"/>
    <property type="match status" value="1"/>
</dbReference>
<evidence type="ECO:0000256" key="1">
    <source>
        <dbReference type="SAM" id="MobiDB-lite"/>
    </source>
</evidence>
<dbReference type="Pfam" id="PF01709">
    <property type="entry name" value="Transcrip_reg"/>
    <property type="match status" value="1"/>
</dbReference>
<feature type="domain" description="TACO1/YebC-like N-terminal" evidence="3">
    <location>
        <begin position="69"/>
        <end position="137"/>
    </location>
</feature>
<comment type="caution">
    <text evidence="4">The sequence shown here is derived from an EMBL/GenBank/DDBJ whole genome shotgun (WGS) entry which is preliminary data.</text>
</comment>
<dbReference type="AlphaFoldDB" id="A0A9K3M650"/>
<organism evidence="4 5">
    <name type="scientific">Nitzschia inconspicua</name>
    <dbReference type="NCBI Taxonomy" id="303405"/>
    <lineage>
        <taxon>Eukaryota</taxon>
        <taxon>Sar</taxon>
        <taxon>Stramenopiles</taxon>
        <taxon>Ochrophyta</taxon>
        <taxon>Bacillariophyta</taxon>
        <taxon>Bacillariophyceae</taxon>
        <taxon>Bacillariophycidae</taxon>
        <taxon>Bacillariales</taxon>
        <taxon>Bacillariaceae</taxon>
        <taxon>Nitzschia</taxon>
    </lineage>
</organism>
<proteinExistence type="inferred from homology"/>
<protein>
    <submittedName>
        <fullName evidence="4">Transcriptional regulator</fullName>
    </submittedName>
</protein>
<evidence type="ECO:0000313" key="5">
    <source>
        <dbReference type="Proteomes" id="UP000693970"/>
    </source>
</evidence>
<dbReference type="HAMAP" id="MF_00693">
    <property type="entry name" value="Transcrip_reg_TACO1"/>
    <property type="match status" value="1"/>
</dbReference>
<dbReference type="EMBL" id="JAGRRH010000001">
    <property type="protein sequence ID" value="KAG7374707.1"/>
    <property type="molecule type" value="Genomic_DNA"/>
</dbReference>
<dbReference type="OrthoDB" id="2017544at2759"/>
<accession>A0A9K3M650</accession>
<gene>
    <name evidence="4" type="ORF">IV203_013802</name>
</gene>
<dbReference type="Proteomes" id="UP000693970">
    <property type="component" value="Unassembled WGS sequence"/>
</dbReference>
<name>A0A9K3M650_9STRA</name>
<evidence type="ECO:0000313" key="4">
    <source>
        <dbReference type="EMBL" id="KAG7374707.1"/>
    </source>
</evidence>
<keyword evidence="5" id="KW-1185">Reference proteome</keyword>
<dbReference type="PANTHER" id="PTHR12532">
    <property type="entry name" value="TRANSLATIONAL ACTIVATOR OF CYTOCHROME C OXIDASE 1"/>
    <property type="match status" value="1"/>
</dbReference>
<dbReference type="Pfam" id="PF20772">
    <property type="entry name" value="TACO1_YebC_N"/>
    <property type="match status" value="1"/>
</dbReference>
<feature type="domain" description="TACO1/YebC-like second and third" evidence="2">
    <location>
        <begin position="176"/>
        <end position="355"/>
    </location>
</feature>
<dbReference type="InterPro" id="IPR049083">
    <property type="entry name" value="TACO1_YebC_N"/>
</dbReference>
<evidence type="ECO:0000259" key="2">
    <source>
        <dbReference type="Pfam" id="PF01709"/>
    </source>
</evidence>
<feature type="region of interest" description="Disordered" evidence="1">
    <location>
        <begin position="30"/>
        <end position="51"/>
    </location>
</feature>
<reference evidence="4" key="1">
    <citation type="journal article" date="2021" name="Sci. Rep.">
        <title>Diploid genomic architecture of Nitzschia inconspicua, an elite biomass production diatom.</title>
        <authorList>
            <person name="Oliver A."/>
            <person name="Podell S."/>
            <person name="Pinowska A."/>
            <person name="Traller J.C."/>
            <person name="Smith S.R."/>
            <person name="McClure R."/>
            <person name="Beliaev A."/>
            <person name="Bohutskyi P."/>
            <person name="Hill E.A."/>
            <person name="Rabines A."/>
            <person name="Zheng H."/>
            <person name="Allen L.Z."/>
            <person name="Kuo A."/>
            <person name="Grigoriev I.V."/>
            <person name="Allen A.E."/>
            <person name="Hazlebeck D."/>
            <person name="Allen E.E."/>
        </authorList>
    </citation>
    <scope>NUCLEOTIDE SEQUENCE</scope>
    <source>
        <strain evidence="4">Hildebrandi</strain>
    </source>
</reference>
<evidence type="ECO:0000259" key="3">
    <source>
        <dbReference type="Pfam" id="PF20772"/>
    </source>
</evidence>